<name>A0A1I1ECE3_9SPHI</name>
<proteinExistence type="predicted"/>
<organism evidence="2 3">
    <name type="scientific">Parapedobacter composti</name>
    <dbReference type="NCBI Taxonomy" id="623281"/>
    <lineage>
        <taxon>Bacteria</taxon>
        <taxon>Pseudomonadati</taxon>
        <taxon>Bacteroidota</taxon>
        <taxon>Sphingobacteriia</taxon>
        <taxon>Sphingobacteriales</taxon>
        <taxon>Sphingobacteriaceae</taxon>
        <taxon>Parapedobacter</taxon>
    </lineage>
</organism>
<evidence type="ECO:0000313" key="2">
    <source>
        <dbReference type="EMBL" id="SFB84781.1"/>
    </source>
</evidence>
<sequence length="63" mass="6741">MKMLKMFTACLFLAGITACGNTARDGQNNRNADSIYNDSIANDTATWGDTTMTTDSLASPSFP</sequence>
<dbReference type="EMBL" id="FOLL01000001">
    <property type="protein sequence ID" value="SFB84781.1"/>
    <property type="molecule type" value="Genomic_DNA"/>
</dbReference>
<feature type="signal peptide" evidence="1">
    <location>
        <begin position="1"/>
        <end position="23"/>
    </location>
</feature>
<dbReference type="PROSITE" id="PS51257">
    <property type="entry name" value="PROKAR_LIPOPROTEIN"/>
    <property type="match status" value="1"/>
</dbReference>
<dbReference type="STRING" id="623281.SAMN05421747_101493"/>
<keyword evidence="3" id="KW-1185">Reference proteome</keyword>
<protein>
    <recommendedName>
        <fullName evidence="4">Lipoprotein</fullName>
    </recommendedName>
</protein>
<gene>
    <name evidence="2" type="ORF">SAMN05421747_101493</name>
</gene>
<accession>A0A1I1ECE3</accession>
<feature type="chain" id="PRO_5011721451" description="Lipoprotein" evidence="1">
    <location>
        <begin position="24"/>
        <end position="63"/>
    </location>
</feature>
<dbReference type="RefSeq" id="WP_139215786.1">
    <property type="nucleotide sequence ID" value="NZ_FOLL01000001.1"/>
</dbReference>
<dbReference type="Proteomes" id="UP000199577">
    <property type="component" value="Unassembled WGS sequence"/>
</dbReference>
<reference evidence="2 3" key="1">
    <citation type="submission" date="2016-10" db="EMBL/GenBank/DDBJ databases">
        <authorList>
            <person name="de Groot N.N."/>
        </authorList>
    </citation>
    <scope>NUCLEOTIDE SEQUENCE [LARGE SCALE GENOMIC DNA]</scope>
    <source>
        <strain evidence="2 3">DSM 22900</strain>
    </source>
</reference>
<dbReference type="AlphaFoldDB" id="A0A1I1ECE3"/>
<evidence type="ECO:0000256" key="1">
    <source>
        <dbReference type="SAM" id="SignalP"/>
    </source>
</evidence>
<keyword evidence="1" id="KW-0732">Signal</keyword>
<evidence type="ECO:0000313" key="3">
    <source>
        <dbReference type="Proteomes" id="UP000199577"/>
    </source>
</evidence>
<evidence type="ECO:0008006" key="4">
    <source>
        <dbReference type="Google" id="ProtNLM"/>
    </source>
</evidence>